<reference evidence="2 3" key="1">
    <citation type="submission" date="2020-10" db="EMBL/GenBank/DDBJ databases">
        <title>Sequencing the genomes of 1000 actinobacteria strains.</title>
        <authorList>
            <person name="Klenk H.-P."/>
        </authorList>
    </citation>
    <scope>NUCLEOTIDE SEQUENCE [LARGE SCALE GENOMIC DNA]</scope>
    <source>
        <strain evidence="2 3">DSM 46744</strain>
    </source>
</reference>
<dbReference type="Pfam" id="PF13569">
    <property type="entry name" value="DUF4132"/>
    <property type="match status" value="1"/>
</dbReference>
<name>A0ABR9K312_9ACTN</name>
<evidence type="ECO:0000259" key="1">
    <source>
        <dbReference type="Pfam" id="PF13569"/>
    </source>
</evidence>
<dbReference type="Proteomes" id="UP000627838">
    <property type="component" value="Unassembled WGS sequence"/>
</dbReference>
<sequence length="1083" mass="117351">MSDLPPALPDEDVLILPDEWRRSLHPRRGGVPGPEVKVDPKAPGAAARLLARGDGVVEAMLGDDPAAEVADAVRRHLDGTPDAVGAAVIAALAMRAHEDARSPVWRTFVDAWTVEHGPGFAGCALLELSRTVVTLSSGGEWRGRCRVRASRDDGVADRPERGPLLRVRSLLVTADDAEQERLDAHRLTPATRILAAYLAPNRHDWVEDCLTDNEPGVHRFHACGTAEHLRASGMRLYWGAATRETLGTLADGVGPDLVPFLLENLDGSYLDSRDRDHVFQAIALLPSDAAFEALLDRRDDKYARRALAEAMGRFPVRALRLLAARGLGDLLADHVRTHAETTAAALPGLPADVRAAVEPLTEASARVPDAPAAELPAILVAAPWRTALPEAVRDLAVPPARTSWPDGVRDAWRAGDLGGIAPPADPDWAAMAEAHREGGLGWMERYQLVIYGPEDAARPLVADGSWLFGGRRGWEEFVIARFEGAAYDGVLRGARRDPYGCSGLLLPFLSGDVAGFMCARLARNGDGHDAAREWFARHGLDTVPYVAVRALGKTAKRRQDAEKALRHLAARHGVDAVADACPEAADELRAILSAHPVQTGLAERPEPVVWADPALLPQILLKDRERAVPAAETRVLIELFALPDFSGEVGEVVGAVDPGSLAEFGRALFRKWQDAGAPWKESWALTRLGRTGDDETVRMLTPLIRAWPGEGGHRHAVAGVDVLAGIGTDLALSHLHSISQKVKFKGLKQVALEKIREVADGLGLTPDRLADRLVPAFGLSPDGSMTLDYGPRRFTVRFDEQLKPFVLDESGTVRKALPKPGVKDDPDLGPAAHKAFATLKKDVRGVSSDLLVRLERALVTERRWSAAEFRDHLTGHPLVGHVTRRLVWLAETGDAVASFRVAEDGTFADAGDETFVMPESARVSLAHPIHLGDALTAWTDVFADYEILQPFEQLARPVHVLTDEERGSGRLERFEGLDVPFGKVLALVRRGWERGAPQDAGVEEWISRRLGEGRHLVIDLSPGIAVGAVDATGDTQRLEAVWLAARLGLYRYSAPTSLRFGDLSPVTASEILADLETLREAAR</sequence>
<protein>
    <recommendedName>
        <fullName evidence="1">DUF4132 domain-containing protein</fullName>
    </recommendedName>
</protein>
<proteinExistence type="predicted"/>
<evidence type="ECO:0000313" key="3">
    <source>
        <dbReference type="Proteomes" id="UP000627838"/>
    </source>
</evidence>
<gene>
    <name evidence="2" type="ORF">H4W34_007079</name>
</gene>
<accession>A0ABR9K312</accession>
<organism evidence="2 3">
    <name type="scientific">Actinomadura algeriensis</name>
    <dbReference type="NCBI Taxonomy" id="1679523"/>
    <lineage>
        <taxon>Bacteria</taxon>
        <taxon>Bacillati</taxon>
        <taxon>Actinomycetota</taxon>
        <taxon>Actinomycetes</taxon>
        <taxon>Streptosporangiales</taxon>
        <taxon>Thermomonosporaceae</taxon>
        <taxon>Actinomadura</taxon>
    </lineage>
</organism>
<evidence type="ECO:0000313" key="2">
    <source>
        <dbReference type="EMBL" id="MBE1537246.1"/>
    </source>
</evidence>
<dbReference type="InterPro" id="IPR025406">
    <property type="entry name" value="DUF4132"/>
</dbReference>
<keyword evidence="3" id="KW-1185">Reference proteome</keyword>
<feature type="domain" description="DUF4132" evidence="1">
    <location>
        <begin position="811"/>
        <end position="992"/>
    </location>
</feature>
<dbReference type="EMBL" id="JADBDZ010000001">
    <property type="protein sequence ID" value="MBE1537246.1"/>
    <property type="molecule type" value="Genomic_DNA"/>
</dbReference>
<comment type="caution">
    <text evidence="2">The sequence shown here is derived from an EMBL/GenBank/DDBJ whole genome shotgun (WGS) entry which is preliminary data.</text>
</comment>
<dbReference type="RefSeq" id="WP_192763154.1">
    <property type="nucleotide sequence ID" value="NZ_JADBDZ010000001.1"/>
</dbReference>